<evidence type="ECO:0000256" key="2">
    <source>
        <dbReference type="ARBA" id="ARBA00022649"/>
    </source>
</evidence>
<proteinExistence type="inferred from homology"/>
<organism evidence="3 4">
    <name type="scientific">Devosia riboflavina</name>
    <dbReference type="NCBI Taxonomy" id="46914"/>
    <lineage>
        <taxon>Bacteria</taxon>
        <taxon>Pseudomonadati</taxon>
        <taxon>Pseudomonadota</taxon>
        <taxon>Alphaproteobacteria</taxon>
        <taxon>Hyphomicrobiales</taxon>
        <taxon>Devosiaceae</taxon>
        <taxon>Devosia</taxon>
    </lineage>
</organism>
<reference evidence="3 4" key="1">
    <citation type="submission" date="2014-08" db="EMBL/GenBank/DDBJ databases">
        <authorList>
            <person name="Hassan Y.I."/>
            <person name="Lepp D."/>
            <person name="Zhou T."/>
        </authorList>
    </citation>
    <scope>NUCLEOTIDE SEQUENCE [LARGE SCALE GENOMIC DNA]</scope>
    <source>
        <strain evidence="3 4">IFO13584</strain>
    </source>
</reference>
<gene>
    <name evidence="3" type="ORF">JP75_20115</name>
</gene>
<dbReference type="AlphaFoldDB" id="A0A087LYG0"/>
<dbReference type="EMBL" id="JQGC01000022">
    <property type="protein sequence ID" value="KFL29663.1"/>
    <property type="molecule type" value="Genomic_DNA"/>
</dbReference>
<keyword evidence="2" id="KW-1277">Toxin-antitoxin system</keyword>
<dbReference type="OrthoDB" id="595470at2"/>
<protein>
    <recommendedName>
        <fullName evidence="5">Toxin Y4kP</fullName>
    </recommendedName>
</protein>
<sequence>MRVAWTRRAFRHLDEIQEYIAQDRPAAAFEVVKNLTERTAATLGTSPMAGRLGRVKHTRELVFADLPYVVVYRVAEHVEIVGVLHVARKWPRRFE</sequence>
<dbReference type="Proteomes" id="UP000028981">
    <property type="component" value="Unassembled WGS sequence"/>
</dbReference>
<comment type="caution">
    <text evidence="3">The sequence shown here is derived from an EMBL/GenBank/DDBJ whole genome shotgun (WGS) entry which is preliminary data.</text>
</comment>
<dbReference type="InterPro" id="IPR035093">
    <property type="entry name" value="RelE/ParE_toxin_dom_sf"/>
</dbReference>
<dbReference type="PANTHER" id="PTHR33755:SF6">
    <property type="entry name" value="PLASMID STABILIZATION SYSTEM PROTEIN"/>
    <property type="match status" value="1"/>
</dbReference>
<comment type="similarity">
    <text evidence="1">Belongs to the RelE toxin family.</text>
</comment>
<evidence type="ECO:0008006" key="5">
    <source>
        <dbReference type="Google" id="ProtNLM"/>
    </source>
</evidence>
<dbReference type="Gene3D" id="3.30.2310.20">
    <property type="entry name" value="RelE-like"/>
    <property type="match status" value="1"/>
</dbReference>
<evidence type="ECO:0000256" key="1">
    <source>
        <dbReference type="ARBA" id="ARBA00006226"/>
    </source>
</evidence>
<keyword evidence="4" id="KW-1185">Reference proteome</keyword>
<dbReference type="InterPro" id="IPR051803">
    <property type="entry name" value="TA_system_RelE-like_toxin"/>
</dbReference>
<name>A0A087LYG0_9HYPH</name>
<dbReference type="RefSeq" id="WP_035086162.1">
    <property type="nucleotide sequence ID" value="NZ_JQGC01000022.1"/>
</dbReference>
<dbReference type="NCBIfam" id="TIGR02385">
    <property type="entry name" value="RelE_StbE"/>
    <property type="match status" value="1"/>
</dbReference>
<dbReference type="InterPro" id="IPR007712">
    <property type="entry name" value="RelE/ParE_toxin"/>
</dbReference>
<dbReference type="PANTHER" id="PTHR33755">
    <property type="entry name" value="TOXIN PARE1-RELATED"/>
    <property type="match status" value="1"/>
</dbReference>
<evidence type="ECO:0000313" key="3">
    <source>
        <dbReference type="EMBL" id="KFL29663.1"/>
    </source>
</evidence>
<evidence type="ECO:0000313" key="4">
    <source>
        <dbReference type="Proteomes" id="UP000028981"/>
    </source>
</evidence>
<dbReference type="Pfam" id="PF05016">
    <property type="entry name" value="ParE_toxin"/>
    <property type="match status" value="1"/>
</dbReference>
<dbReference type="STRING" id="46914.JP75_20115"/>
<accession>A0A087LYG0</accession>